<feature type="domain" description="DNA endonuclease I-HmuI-like NUMOD-like" evidence="1">
    <location>
        <begin position="9"/>
        <end position="46"/>
    </location>
</feature>
<organism evidence="2">
    <name type="scientific">virus sp. ctrcb4</name>
    <dbReference type="NCBI Taxonomy" id="2825824"/>
    <lineage>
        <taxon>Viruses</taxon>
    </lineage>
</organism>
<sequence>MISLDGKITKNYSSINECAMENNLSSSQINRVLKNIIRSHKGFKFKYI</sequence>
<dbReference type="InterPro" id="IPR036388">
    <property type="entry name" value="WH-like_DNA-bd_sf"/>
</dbReference>
<dbReference type="Gene3D" id="1.10.10.10">
    <property type="entry name" value="Winged helix-like DNA-binding domain superfamily/Winged helix DNA-binding domain"/>
    <property type="match status" value="1"/>
</dbReference>
<accession>A0A8S5RP50</accession>
<proteinExistence type="predicted"/>
<dbReference type="EMBL" id="BK059132">
    <property type="protein sequence ID" value="DAE33078.1"/>
    <property type="molecule type" value="Genomic_DNA"/>
</dbReference>
<reference evidence="2" key="1">
    <citation type="journal article" date="2021" name="Proc. Natl. Acad. Sci. U.S.A.">
        <title>A Catalog of Tens of Thousands of Viruses from Human Metagenomes Reveals Hidden Associations with Chronic Diseases.</title>
        <authorList>
            <person name="Tisza M.J."/>
            <person name="Buck C.B."/>
        </authorList>
    </citation>
    <scope>NUCLEOTIDE SEQUENCE</scope>
    <source>
        <strain evidence="2">Ctrcb4</strain>
    </source>
</reference>
<dbReference type="InterPro" id="IPR054307">
    <property type="entry name" value="I-HmuI_NUMOD-like"/>
</dbReference>
<name>A0A8S5RP50_9VIRU</name>
<evidence type="ECO:0000313" key="2">
    <source>
        <dbReference type="EMBL" id="DAE33078.1"/>
    </source>
</evidence>
<protein>
    <submittedName>
        <fullName evidence="2">PROTEIN/DNA Complex catalytic motif, Helix-turn-helix DNA</fullName>
    </submittedName>
</protein>
<dbReference type="Pfam" id="PF22083">
    <property type="entry name" value="I-HmuI_NUMOD-like"/>
    <property type="match status" value="1"/>
</dbReference>
<dbReference type="SUPFAM" id="SSF64496">
    <property type="entry name" value="DNA-binding domain of intron-encoded endonucleases"/>
    <property type="match status" value="1"/>
</dbReference>
<evidence type="ECO:0000259" key="1">
    <source>
        <dbReference type="Pfam" id="PF22083"/>
    </source>
</evidence>